<reference evidence="1" key="1">
    <citation type="submission" date="2016-08" db="EMBL/GenBank/DDBJ databases">
        <authorList>
            <person name="Seilhamer J.J."/>
        </authorList>
    </citation>
    <scope>NUCLEOTIDE SEQUENCE</scope>
    <source>
        <strain evidence="1">86</strain>
    </source>
</reference>
<dbReference type="AlphaFoldDB" id="A0A212LQW3"/>
<name>A0A212LQW3_9HYPH</name>
<dbReference type="RefSeq" id="WP_288198788.1">
    <property type="nucleotide sequence ID" value="NZ_LT608334.1"/>
</dbReference>
<proteinExistence type="predicted"/>
<dbReference type="EMBL" id="FMJD01000013">
    <property type="protein sequence ID" value="SCM79861.1"/>
    <property type="molecule type" value="Genomic_DNA"/>
</dbReference>
<organism evidence="1">
    <name type="scientific">uncultured Pleomorphomonas sp</name>
    <dbReference type="NCBI Taxonomy" id="442121"/>
    <lineage>
        <taxon>Bacteria</taxon>
        <taxon>Pseudomonadati</taxon>
        <taxon>Pseudomonadota</taxon>
        <taxon>Alphaproteobacteria</taxon>
        <taxon>Hyphomicrobiales</taxon>
        <taxon>Pleomorphomonadaceae</taxon>
        <taxon>Pleomorphomonas</taxon>
        <taxon>environmental samples</taxon>
    </lineage>
</organism>
<gene>
    <name evidence="1" type="ORF">KL86PLE_90677</name>
</gene>
<evidence type="ECO:0000313" key="1">
    <source>
        <dbReference type="EMBL" id="SCM79861.1"/>
    </source>
</evidence>
<sequence length="113" mass="12079">MMAELNCFKAFAAPVYGGYHAMVRTAKDASAKPITGKGGAPHVYPTELEALRAATDGLTAWINGHLERSGEVAGETAAAANAAFKIKTVEPRRRQITVITKRKAVRVGQDRQA</sequence>
<protein>
    <submittedName>
        <fullName evidence="1">Uncharacterized protein</fullName>
    </submittedName>
</protein>
<accession>A0A212LQW3</accession>